<dbReference type="RefSeq" id="WP_073082034.1">
    <property type="nucleotide sequence ID" value="NZ_FRBL01000005.1"/>
</dbReference>
<dbReference type="GO" id="GO:0019825">
    <property type="term" value="F:oxygen binding"/>
    <property type="evidence" value="ECO:0007669"/>
    <property type="project" value="InterPro"/>
</dbReference>
<protein>
    <submittedName>
        <fullName evidence="2">Protoglobin</fullName>
    </submittedName>
</protein>
<evidence type="ECO:0000313" key="3">
    <source>
        <dbReference type="Proteomes" id="UP000184420"/>
    </source>
</evidence>
<name>A0A1M7E2Y6_9BACT</name>
<dbReference type="OrthoDB" id="9780134at2"/>
<keyword evidence="3" id="KW-1185">Reference proteome</keyword>
<dbReference type="InterPro" id="IPR012292">
    <property type="entry name" value="Globin/Proto"/>
</dbReference>
<feature type="domain" description="Globin-sensor" evidence="1">
    <location>
        <begin position="22"/>
        <end position="94"/>
    </location>
</feature>
<gene>
    <name evidence="2" type="ORF">SAMN05444266_105249</name>
</gene>
<dbReference type="InterPro" id="IPR044398">
    <property type="entry name" value="Globin-sensor_dom"/>
</dbReference>
<accession>A0A1M7E2Y6</accession>
<dbReference type="STRING" id="1419482.SAMN05444266_105249"/>
<dbReference type="EMBL" id="FRBL01000005">
    <property type="protein sequence ID" value="SHL85968.1"/>
    <property type="molecule type" value="Genomic_DNA"/>
</dbReference>
<dbReference type="InterPro" id="IPR009050">
    <property type="entry name" value="Globin-like_sf"/>
</dbReference>
<proteinExistence type="predicted"/>
<organism evidence="2 3">
    <name type="scientific">Chitinophaga jiangningensis</name>
    <dbReference type="NCBI Taxonomy" id="1419482"/>
    <lineage>
        <taxon>Bacteria</taxon>
        <taxon>Pseudomonadati</taxon>
        <taxon>Bacteroidota</taxon>
        <taxon>Chitinophagia</taxon>
        <taxon>Chitinophagales</taxon>
        <taxon>Chitinophagaceae</taxon>
        <taxon>Chitinophaga</taxon>
    </lineage>
</organism>
<evidence type="ECO:0000313" key="2">
    <source>
        <dbReference type="EMBL" id="SHL85968.1"/>
    </source>
</evidence>
<dbReference type="Gene3D" id="1.10.490.10">
    <property type="entry name" value="Globins"/>
    <property type="match status" value="1"/>
</dbReference>
<reference evidence="2 3" key="1">
    <citation type="submission" date="2016-11" db="EMBL/GenBank/DDBJ databases">
        <authorList>
            <person name="Jaros S."/>
            <person name="Januszkiewicz K."/>
            <person name="Wedrychowicz H."/>
        </authorList>
    </citation>
    <scope>NUCLEOTIDE SEQUENCE [LARGE SCALE GENOMIC DNA]</scope>
    <source>
        <strain evidence="2 3">DSM 27406</strain>
    </source>
</reference>
<dbReference type="Proteomes" id="UP000184420">
    <property type="component" value="Unassembled WGS sequence"/>
</dbReference>
<dbReference type="GO" id="GO:0020037">
    <property type="term" value="F:heme binding"/>
    <property type="evidence" value="ECO:0007669"/>
    <property type="project" value="InterPro"/>
</dbReference>
<dbReference type="SUPFAM" id="SSF46458">
    <property type="entry name" value="Globin-like"/>
    <property type="match status" value="1"/>
</dbReference>
<dbReference type="AlphaFoldDB" id="A0A1M7E2Y6"/>
<dbReference type="Pfam" id="PF11563">
    <property type="entry name" value="Protoglobin"/>
    <property type="match status" value="1"/>
</dbReference>
<sequence length="174" mass="19797">MLNTNPQAEIPEHAPDQRFKDLVLLRRMLMYTRKDDEYLQLVAPVISASATRILHTWYAYIIADPYLSNYFKPATAAEFAGSRFGEWLQQLCNRGGVPQWESIENAIPEDAGQLRPLQPELLRYLTAFAYPVIQAGNEVLQDSSIAAELLPHVKQAWFKAVTLSVALWAYTDKN</sequence>
<evidence type="ECO:0000259" key="1">
    <source>
        <dbReference type="Pfam" id="PF11563"/>
    </source>
</evidence>